<evidence type="ECO:0000313" key="2">
    <source>
        <dbReference type="EnsemblMetazoa" id="XP_022659116"/>
    </source>
</evidence>
<dbReference type="Proteomes" id="UP000594260">
    <property type="component" value="Unplaced"/>
</dbReference>
<dbReference type="CDD" id="cd17680">
    <property type="entry name" value="RUN_PLEKHM2"/>
    <property type="match status" value="1"/>
</dbReference>
<dbReference type="GO" id="GO:0032880">
    <property type="term" value="P:regulation of protein localization"/>
    <property type="evidence" value="ECO:0007669"/>
    <property type="project" value="TreeGrafter"/>
</dbReference>
<dbReference type="KEGG" id="vde:111249477"/>
<dbReference type="RefSeq" id="XP_022659116.1">
    <property type="nucleotide sequence ID" value="XM_022803381.1"/>
</dbReference>
<dbReference type="Gene3D" id="1.20.58.900">
    <property type="match status" value="1"/>
</dbReference>
<dbReference type="SUPFAM" id="SSF50729">
    <property type="entry name" value="PH domain-like"/>
    <property type="match status" value="1"/>
</dbReference>
<protein>
    <recommendedName>
        <fullName evidence="1">RUN domain-containing protein</fullName>
    </recommendedName>
</protein>
<dbReference type="InterPro" id="IPR004012">
    <property type="entry name" value="Run_dom"/>
</dbReference>
<name>A0A7M7JZ91_VARDE</name>
<proteinExistence type="predicted"/>
<dbReference type="InterPro" id="IPR053015">
    <property type="entry name" value="PH_domain-containing_M2"/>
</dbReference>
<dbReference type="InterPro" id="IPR011993">
    <property type="entry name" value="PH-like_dom_sf"/>
</dbReference>
<dbReference type="SUPFAM" id="SSF140741">
    <property type="entry name" value="RUN domain-like"/>
    <property type="match status" value="1"/>
</dbReference>
<evidence type="ECO:0000259" key="1">
    <source>
        <dbReference type="PROSITE" id="PS50826"/>
    </source>
</evidence>
<dbReference type="Gene3D" id="2.30.29.30">
    <property type="entry name" value="Pleckstrin-homology domain (PH domain)/Phosphotyrosine-binding domain (PTB)"/>
    <property type="match status" value="1"/>
</dbReference>
<dbReference type="GO" id="GO:0010008">
    <property type="term" value="C:endosome membrane"/>
    <property type="evidence" value="ECO:0007669"/>
    <property type="project" value="TreeGrafter"/>
</dbReference>
<dbReference type="Pfam" id="PF02759">
    <property type="entry name" value="RUN"/>
    <property type="match status" value="1"/>
</dbReference>
<keyword evidence="3" id="KW-1185">Reference proteome</keyword>
<dbReference type="EnsemblMetazoa" id="XM_022803381">
    <property type="protein sequence ID" value="XP_022659116"/>
    <property type="gene ID" value="LOC111249477"/>
</dbReference>
<sequence length="822" mass="92226">MESEETRAGLLQAVEIAVKDLEKLFCGEELTPRLWQVRYLCQQLDHILLYGLRTPLYGYWPFVAEFCHEETTREIISLPRVNSNLGYGRAWLLGALQSGLLVCYFQSFVYNRKLVNKYYLDNALLRDTLRLKVTIHYLARLSNLKFAFVTNDSSLDQAKFLSSKKGLAVADSADEIPVQNGAFLIIDPNTGIEKVADNNNLIGEQQKRSARLGQAAQLDDWSHSSSEDCAVQRNNYLYNIGQADQINNPADAPDIGGHSLTVQADVHLGVLDGSVSAGQKDQLDSLGGPHGLIGQDGLNGPDSLEQAVELDGDSDNVLAVLNELEMSNAERYDIAQLLAKESLLKFVEDLCKDEDGDSFYKVFLCYYYRVEQQHLSVIFLVLTTQRLLLLKTTDGYSLTQVASLPLLHIRQLRLAMDLQAIEIVWTSPREVFRTAAYSPMRNISRVTRYHPADCDTGEVVEGVGVGSLQLVMLSAEQCSWVVGHIELSLRRLGVRQQALPLIRHSCKPVTLLLKDWSTVRHVLWASCERFASRDAFYERHASIGPHGMIVSRLFYRLVPKRLPKRGMENTILWRSARFELKGASLEQYDLESDITPTAVYKLADPSCGGVQLCMENPRPFSFRVMWSTEPSLELAAESEFEFSEWLHTLLRSFQRYNKQSSSKGSSNFNSSLQHGAGGISMGASLCSIVLETNRLIVFRGSEALEATRFSDIISVGAYYNSFLVECRVPGSNTMASQQKRVSKIGSKKKGDVTDDDGLYSWIISFYGETEAQLFLEHLKLSHPGLTCRVVWDSITQSILCEPREKTFNQLCSYAAKFCDIIA</sequence>
<dbReference type="InParanoid" id="A0A7M7JZ91"/>
<dbReference type="InterPro" id="IPR037213">
    <property type="entry name" value="Run_dom_sf"/>
</dbReference>
<dbReference type="GO" id="GO:0007030">
    <property type="term" value="P:Golgi organization"/>
    <property type="evidence" value="ECO:0007669"/>
    <property type="project" value="TreeGrafter"/>
</dbReference>
<organism evidence="2 3">
    <name type="scientific">Varroa destructor</name>
    <name type="common">Honeybee mite</name>
    <dbReference type="NCBI Taxonomy" id="109461"/>
    <lineage>
        <taxon>Eukaryota</taxon>
        <taxon>Metazoa</taxon>
        <taxon>Ecdysozoa</taxon>
        <taxon>Arthropoda</taxon>
        <taxon>Chelicerata</taxon>
        <taxon>Arachnida</taxon>
        <taxon>Acari</taxon>
        <taxon>Parasitiformes</taxon>
        <taxon>Mesostigmata</taxon>
        <taxon>Gamasina</taxon>
        <taxon>Dermanyssoidea</taxon>
        <taxon>Varroidae</taxon>
        <taxon>Varroa</taxon>
    </lineage>
</organism>
<dbReference type="GO" id="GO:0032418">
    <property type="term" value="P:lysosome localization"/>
    <property type="evidence" value="ECO:0007669"/>
    <property type="project" value="TreeGrafter"/>
</dbReference>
<accession>A0A7M7JZ91</accession>
<feature type="domain" description="RUN" evidence="1">
    <location>
        <begin position="31"/>
        <end position="153"/>
    </location>
</feature>
<dbReference type="PROSITE" id="PS50826">
    <property type="entry name" value="RUN"/>
    <property type="match status" value="1"/>
</dbReference>
<dbReference type="OrthoDB" id="6503999at2759"/>
<evidence type="ECO:0000313" key="3">
    <source>
        <dbReference type="Proteomes" id="UP000594260"/>
    </source>
</evidence>
<dbReference type="OMA" id="YERCESP"/>
<dbReference type="GeneID" id="111249477"/>
<dbReference type="InterPro" id="IPR047327">
    <property type="entry name" value="RUN_PLEKHM2"/>
</dbReference>
<dbReference type="AlphaFoldDB" id="A0A7M7JZ91"/>
<dbReference type="GO" id="GO:0019894">
    <property type="term" value="F:kinesin binding"/>
    <property type="evidence" value="ECO:0007669"/>
    <property type="project" value="TreeGrafter"/>
</dbReference>
<reference evidence="2" key="1">
    <citation type="submission" date="2021-01" db="UniProtKB">
        <authorList>
            <consortium name="EnsemblMetazoa"/>
        </authorList>
    </citation>
    <scope>IDENTIFICATION</scope>
</reference>
<dbReference type="PANTHER" id="PTHR46556">
    <property type="entry name" value="PLECKSTRIN HOMOLOGY DOMAIN-CONTAINING FAMILY M MEMBER 2"/>
    <property type="match status" value="1"/>
</dbReference>
<dbReference type="SMART" id="SM00593">
    <property type="entry name" value="RUN"/>
    <property type="match status" value="1"/>
</dbReference>
<dbReference type="PANTHER" id="PTHR46556:SF1">
    <property type="entry name" value="PLECKSTRIN HOMOLOGY DOMAIN-CONTAINING FAMILY M MEMBER 2"/>
    <property type="match status" value="1"/>
</dbReference>